<dbReference type="InterPro" id="IPR036689">
    <property type="entry name" value="ESAT-6-like_sf"/>
</dbReference>
<evidence type="ECO:0008006" key="4">
    <source>
        <dbReference type="Google" id="ProtNLM"/>
    </source>
</evidence>
<protein>
    <recommendedName>
        <fullName evidence="4">Excreted virulence factor EspC (Type VII ESX diderm)</fullName>
    </recommendedName>
</protein>
<comment type="caution">
    <text evidence="2">The sequence shown here is derived from an EMBL/GenBank/DDBJ whole genome shotgun (WGS) entry which is preliminary data.</text>
</comment>
<reference evidence="2" key="1">
    <citation type="submission" date="2020-11" db="EMBL/GenBank/DDBJ databases">
        <title>Isolation and identification of active actinomycetes.</title>
        <authorList>
            <person name="Yu B."/>
        </authorList>
    </citation>
    <scope>NUCLEOTIDE SEQUENCE</scope>
    <source>
        <strain evidence="2">NEAU-YB345</strain>
    </source>
</reference>
<dbReference type="Gene3D" id="1.10.287.1060">
    <property type="entry name" value="ESAT-6-like"/>
    <property type="match status" value="1"/>
</dbReference>
<sequence>MAGNNGYQVTTDDLRTDANAWEQQAEQMGAVVSRVNELKMDRVQAGIFQLAVSPYVEVIQAVQERSQEGQKAMNDIAGGLRQVAANYEHQEQSHVASFRNIGSGMN</sequence>
<dbReference type="EMBL" id="JADPRT010000019">
    <property type="protein sequence ID" value="MBF9072861.1"/>
    <property type="molecule type" value="Genomic_DNA"/>
</dbReference>
<dbReference type="AlphaFoldDB" id="A0A931FIF2"/>
<proteinExistence type="predicted"/>
<evidence type="ECO:0000313" key="3">
    <source>
        <dbReference type="Proteomes" id="UP000657385"/>
    </source>
</evidence>
<accession>A0A931FIF2</accession>
<gene>
    <name evidence="1" type="ORF">I2501_26880</name>
    <name evidence="2" type="ORF">I2501_33090</name>
</gene>
<evidence type="ECO:0000313" key="2">
    <source>
        <dbReference type="EMBL" id="MBF9072861.1"/>
    </source>
</evidence>
<dbReference type="EMBL" id="JADPRT010000012">
    <property type="protein sequence ID" value="MBF9071652.1"/>
    <property type="molecule type" value="Genomic_DNA"/>
</dbReference>
<keyword evidence="3" id="KW-1185">Reference proteome</keyword>
<organism evidence="2 3">
    <name type="scientific">Streptacidiphilus fuscans</name>
    <dbReference type="NCBI Taxonomy" id="2789292"/>
    <lineage>
        <taxon>Bacteria</taxon>
        <taxon>Bacillati</taxon>
        <taxon>Actinomycetota</taxon>
        <taxon>Actinomycetes</taxon>
        <taxon>Kitasatosporales</taxon>
        <taxon>Streptomycetaceae</taxon>
        <taxon>Streptacidiphilus</taxon>
    </lineage>
</organism>
<name>A0A931FIF2_9ACTN</name>
<dbReference type="SUPFAM" id="SSF140453">
    <property type="entry name" value="EsxAB dimer-like"/>
    <property type="match status" value="1"/>
</dbReference>
<dbReference type="Proteomes" id="UP000657385">
    <property type="component" value="Unassembled WGS sequence"/>
</dbReference>
<evidence type="ECO:0000313" key="1">
    <source>
        <dbReference type="EMBL" id="MBF9071652.1"/>
    </source>
</evidence>
<dbReference type="RefSeq" id="WP_196196803.1">
    <property type="nucleotide sequence ID" value="NZ_JADPRT010000012.1"/>
</dbReference>